<evidence type="ECO:0000256" key="16">
    <source>
        <dbReference type="ARBA" id="ARBA00023014"/>
    </source>
</evidence>
<dbReference type="GO" id="GO:0051539">
    <property type="term" value="F:4 iron, 4 sulfur cluster binding"/>
    <property type="evidence" value="ECO:0007669"/>
    <property type="project" value="UniProtKB-KW"/>
</dbReference>
<organism evidence="20 21">
    <name type="scientific">Desulfitobacterium chlororespirans DSM 11544</name>
    <dbReference type="NCBI Taxonomy" id="1121395"/>
    <lineage>
        <taxon>Bacteria</taxon>
        <taxon>Bacillati</taxon>
        <taxon>Bacillota</taxon>
        <taxon>Clostridia</taxon>
        <taxon>Eubacteriales</taxon>
        <taxon>Desulfitobacteriaceae</taxon>
        <taxon>Desulfitobacterium</taxon>
    </lineage>
</organism>
<dbReference type="AlphaFoldDB" id="A0A1M7UCU8"/>
<keyword evidence="6" id="KW-0004">4Fe-4S</keyword>
<dbReference type="EMBL" id="FRDN01000011">
    <property type="protein sequence ID" value="SHN80766.1"/>
    <property type="molecule type" value="Genomic_DNA"/>
</dbReference>
<evidence type="ECO:0000256" key="7">
    <source>
        <dbReference type="ARBA" id="ARBA00022490"/>
    </source>
</evidence>
<keyword evidence="21" id="KW-1185">Reference proteome</keyword>
<dbReference type="GO" id="GO:0005737">
    <property type="term" value="C:cytoplasm"/>
    <property type="evidence" value="ECO:0007669"/>
    <property type="project" value="UniProtKB-SubCell"/>
</dbReference>
<evidence type="ECO:0000256" key="12">
    <source>
        <dbReference type="ARBA" id="ARBA00022777"/>
    </source>
</evidence>
<evidence type="ECO:0000256" key="3">
    <source>
        <dbReference type="ARBA" id="ARBA00004496"/>
    </source>
</evidence>
<dbReference type="InterPro" id="IPR004358">
    <property type="entry name" value="Sig_transdc_His_kin-like_C"/>
</dbReference>
<dbReference type="Pfam" id="PF13185">
    <property type="entry name" value="GAF_2"/>
    <property type="match status" value="1"/>
</dbReference>
<keyword evidence="8" id="KW-0597">Phosphoprotein</keyword>
<dbReference type="EC" id="2.7.13.3" evidence="4"/>
<feature type="domain" description="Histidine kinase" evidence="19">
    <location>
        <begin position="195"/>
        <end position="384"/>
    </location>
</feature>
<evidence type="ECO:0000256" key="5">
    <source>
        <dbReference type="ARBA" id="ARBA00017322"/>
    </source>
</evidence>
<dbReference type="GO" id="GO:0016020">
    <property type="term" value="C:membrane"/>
    <property type="evidence" value="ECO:0007669"/>
    <property type="project" value="InterPro"/>
</dbReference>
<evidence type="ECO:0000256" key="2">
    <source>
        <dbReference type="ARBA" id="ARBA00001966"/>
    </source>
</evidence>
<dbReference type="SUPFAM" id="SSF55781">
    <property type="entry name" value="GAF domain-like"/>
    <property type="match status" value="1"/>
</dbReference>
<reference evidence="21" key="1">
    <citation type="submission" date="2016-12" db="EMBL/GenBank/DDBJ databases">
        <authorList>
            <person name="Varghese N."/>
            <person name="Submissions S."/>
        </authorList>
    </citation>
    <scope>NUCLEOTIDE SEQUENCE [LARGE SCALE GENOMIC DNA]</scope>
    <source>
        <strain evidence="21">DSM 11544</strain>
    </source>
</reference>
<dbReference type="InterPro" id="IPR011712">
    <property type="entry name" value="Sig_transdc_His_kin_sub3_dim/P"/>
</dbReference>
<dbReference type="Gene3D" id="3.30.565.10">
    <property type="entry name" value="Histidine kinase-like ATPase, C-terminal domain"/>
    <property type="match status" value="1"/>
</dbReference>
<dbReference type="SUPFAM" id="SSF55874">
    <property type="entry name" value="ATPase domain of HSP90 chaperone/DNA topoisomerase II/histidine kinase"/>
    <property type="match status" value="1"/>
</dbReference>
<evidence type="ECO:0000256" key="11">
    <source>
        <dbReference type="ARBA" id="ARBA00022741"/>
    </source>
</evidence>
<evidence type="ECO:0000256" key="14">
    <source>
        <dbReference type="ARBA" id="ARBA00023004"/>
    </source>
</evidence>
<comment type="subcellular location">
    <subcellularLocation>
        <location evidence="3">Cytoplasm</location>
    </subcellularLocation>
</comment>
<name>A0A1M7UCU8_9FIRM</name>
<keyword evidence="16" id="KW-0411">Iron-sulfur</keyword>
<dbReference type="SMART" id="SM00387">
    <property type="entry name" value="HATPase_c"/>
    <property type="match status" value="1"/>
</dbReference>
<keyword evidence="12 20" id="KW-0418">Kinase</keyword>
<dbReference type="STRING" id="1121395.SAMN02745215_03450"/>
<dbReference type="SMART" id="SM00065">
    <property type="entry name" value="GAF"/>
    <property type="match status" value="1"/>
</dbReference>
<keyword evidence="14" id="KW-0408">Iron</keyword>
<evidence type="ECO:0000256" key="13">
    <source>
        <dbReference type="ARBA" id="ARBA00022840"/>
    </source>
</evidence>
<accession>A0A1M7UCU8</accession>
<keyword evidence="9" id="KW-0808">Transferase</keyword>
<dbReference type="GO" id="GO:0005524">
    <property type="term" value="F:ATP binding"/>
    <property type="evidence" value="ECO:0007669"/>
    <property type="project" value="UniProtKB-KW"/>
</dbReference>
<dbReference type="PRINTS" id="PR00344">
    <property type="entry name" value="BCTRLSENSOR"/>
</dbReference>
<dbReference type="InterPro" id="IPR036890">
    <property type="entry name" value="HATPase_C_sf"/>
</dbReference>
<evidence type="ECO:0000256" key="8">
    <source>
        <dbReference type="ARBA" id="ARBA00022553"/>
    </source>
</evidence>
<dbReference type="GO" id="GO:0046872">
    <property type="term" value="F:metal ion binding"/>
    <property type="evidence" value="ECO:0007669"/>
    <property type="project" value="UniProtKB-KW"/>
</dbReference>
<evidence type="ECO:0000313" key="21">
    <source>
        <dbReference type="Proteomes" id="UP000184010"/>
    </source>
</evidence>
<evidence type="ECO:0000256" key="18">
    <source>
        <dbReference type="ARBA" id="ARBA00030800"/>
    </source>
</evidence>
<comment type="function">
    <text evidence="17">Member of the two-component regulatory system NreB/NreC involved in the control of dissimilatory nitrate/nitrite reduction in response to oxygen. NreB functions as a direct oxygen sensor histidine kinase which is autophosphorylated, in the absence of oxygen, probably at the conserved histidine residue, and transfers its phosphate group probably to a conserved aspartate residue of NreC. NreB/NreC activates the expression of the nitrate (narGHJI) and nitrite (nir) reductase operons, as well as the putative nitrate transporter gene narT.</text>
</comment>
<evidence type="ECO:0000313" key="20">
    <source>
        <dbReference type="EMBL" id="SHN80766.1"/>
    </source>
</evidence>
<dbReference type="InterPro" id="IPR050482">
    <property type="entry name" value="Sensor_HK_TwoCompSys"/>
</dbReference>
<keyword evidence="7" id="KW-0963">Cytoplasm</keyword>
<dbReference type="PROSITE" id="PS50109">
    <property type="entry name" value="HIS_KIN"/>
    <property type="match status" value="1"/>
</dbReference>
<dbReference type="RefSeq" id="WP_084078694.1">
    <property type="nucleotide sequence ID" value="NZ_FRDN01000011.1"/>
</dbReference>
<keyword evidence="15" id="KW-0902">Two-component regulatory system</keyword>
<protein>
    <recommendedName>
        <fullName evidence="5">Oxygen sensor histidine kinase NreB</fullName>
        <ecNumber evidence="4">2.7.13.3</ecNumber>
    </recommendedName>
    <alternativeName>
        <fullName evidence="18">Nitrogen regulation protein B</fullName>
    </alternativeName>
</protein>
<dbReference type="PANTHER" id="PTHR24421">
    <property type="entry name" value="NITRATE/NITRITE SENSOR PROTEIN NARX-RELATED"/>
    <property type="match status" value="1"/>
</dbReference>
<dbReference type="Gene3D" id="3.30.450.40">
    <property type="match status" value="1"/>
</dbReference>
<dbReference type="GO" id="GO:0000155">
    <property type="term" value="F:phosphorelay sensor kinase activity"/>
    <property type="evidence" value="ECO:0007669"/>
    <property type="project" value="InterPro"/>
</dbReference>
<dbReference type="GO" id="GO:0046983">
    <property type="term" value="F:protein dimerization activity"/>
    <property type="evidence" value="ECO:0007669"/>
    <property type="project" value="InterPro"/>
</dbReference>
<dbReference type="PANTHER" id="PTHR24421:SF10">
    <property type="entry name" value="NITRATE_NITRITE SENSOR PROTEIN NARQ"/>
    <property type="match status" value="1"/>
</dbReference>
<dbReference type="Pfam" id="PF02518">
    <property type="entry name" value="HATPase_c"/>
    <property type="match status" value="1"/>
</dbReference>
<evidence type="ECO:0000256" key="9">
    <source>
        <dbReference type="ARBA" id="ARBA00022679"/>
    </source>
</evidence>
<keyword evidence="11" id="KW-0547">Nucleotide-binding</keyword>
<dbReference type="Proteomes" id="UP000184010">
    <property type="component" value="Unassembled WGS sequence"/>
</dbReference>
<evidence type="ECO:0000256" key="4">
    <source>
        <dbReference type="ARBA" id="ARBA00012438"/>
    </source>
</evidence>
<evidence type="ECO:0000256" key="17">
    <source>
        <dbReference type="ARBA" id="ARBA00024827"/>
    </source>
</evidence>
<sequence>MKILSRQDLFKKLSAIIASRAIETIPKLVLLEVLSFFEADEGAIYTKSKEEGFTLLTHDHCRVQDTCCLRKESYYEKSVVESLSRTKQTALFERVKEAQEKGDLPTMANACKALAYTPLLIDEEVIGIIILSWCGEKRFKEYDEELLETIGNIVGIGLYNGKLIDSLKKREEQLQFVLQALIHAKEEEGKRISRELHDEVGQDLTSISLRLKMLQDETDLETIYDRLNGLRILVTETLSEVQRISMDLRPTALDDLGLIPSLRWYIEQFRVDNPIEIQFHSPRKLEALTPEVEMVIYRVILEGLMNISRHSKARTAEVVLAVERECLTVDIRDDGIGMDSSPSKAWGLGILGMQERIKAQDGQLHIQSEPDKGTHLRVFLPYPRGDKSSSAMKGRINDGG</sequence>
<gene>
    <name evidence="20" type="ORF">SAMN02745215_03450</name>
</gene>
<comment type="catalytic activity">
    <reaction evidence="1">
        <text>ATP + protein L-histidine = ADP + protein N-phospho-L-histidine.</text>
        <dbReference type="EC" id="2.7.13.3"/>
    </reaction>
</comment>
<evidence type="ECO:0000256" key="10">
    <source>
        <dbReference type="ARBA" id="ARBA00022723"/>
    </source>
</evidence>
<dbReference type="InterPro" id="IPR003594">
    <property type="entry name" value="HATPase_dom"/>
</dbReference>
<comment type="cofactor">
    <cofactor evidence="2">
        <name>[4Fe-4S] cluster</name>
        <dbReference type="ChEBI" id="CHEBI:49883"/>
    </cofactor>
</comment>
<dbReference type="CDD" id="cd16917">
    <property type="entry name" value="HATPase_UhpB-NarQ-NarX-like"/>
    <property type="match status" value="1"/>
</dbReference>
<dbReference type="InterPro" id="IPR029016">
    <property type="entry name" value="GAF-like_dom_sf"/>
</dbReference>
<evidence type="ECO:0000256" key="1">
    <source>
        <dbReference type="ARBA" id="ARBA00000085"/>
    </source>
</evidence>
<dbReference type="InterPro" id="IPR005467">
    <property type="entry name" value="His_kinase_dom"/>
</dbReference>
<dbReference type="Gene3D" id="1.20.5.1930">
    <property type="match status" value="1"/>
</dbReference>
<keyword evidence="10" id="KW-0479">Metal-binding</keyword>
<keyword evidence="13" id="KW-0067">ATP-binding</keyword>
<proteinExistence type="predicted"/>
<dbReference type="InterPro" id="IPR003018">
    <property type="entry name" value="GAF"/>
</dbReference>
<evidence type="ECO:0000256" key="15">
    <source>
        <dbReference type="ARBA" id="ARBA00023012"/>
    </source>
</evidence>
<evidence type="ECO:0000259" key="19">
    <source>
        <dbReference type="PROSITE" id="PS50109"/>
    </source>
</evidence>
<dbReference type="Pfam" id="PF07730">
    <property type="entry name" value="HisKA_3"/>
    <property type="match status" value="1"/>
</dbReference>
<evidence type="ECO:0000256" key="6">
    <source>
        <dbReference type="ARBA" id="ARBA00022485"/>
    </source>
</evidence>